<proteinExistence type="predicted"/>
<dbReference type="Proteomes" id="UP001430172">
    <property type="component" value="Unassembled WGS sequence"/>
</dbReference>
<keyword evidence="1" id="KW-0812">Transmembrane</keyword>
<feature type="transmembrane region" description="Helical" evidence="1">
    <location>
        <begin position="103"/>
        <end position="128"/>
    </location>
</feature>
<evidence type="ECO:0000313" key="3">
    <source>
        <dbReference type="Proteomes" id="UP001430172"/>
    </source>
</evidence>
<reference evidence="2" key="1">
    <citation type="submission" date="2021-02" db="EMBL/GenBank/DDBJ databases">
        <title>Phycicoccus sp. MQZ13P-5T, whole genome shotgun sequence.</title>
        <authorList>
            <person name="Tuo L."/>
        </authorList>
    </citation>
    <scope>NUCLEOTIDE SEQUENCE</scope>
    <source>
        <strain evidence="2">MQZ13P-5</strain>
    </source>
</reference>
<dbReference type="EMBL" id="JAFDVD010000015">
    <property type="protein sequence ID" value="MBM6401412.1"/>
    <property type="molecule type" value="Genomic_DNA"/>
</dbReference>
<organism evidence="2 3">
    <name type="scientific">Phycicoccus sonneratiae</name>
    <dbReference type="NCBI Taxonomy" id="2807628"/>
    <lineage>
        <taxon>Bacteria</taxon>
        <taxon>Bacillati</taxon>
        <taxon>Actinomycetota</taxon>
        <taxon>Actinomycetes</taxon>
        <taxon>Micrococcales</taxon>
        <taxon>Intrasporangiaceae</taxon>
        <taxon>Phycicoccus</taxon>
    </lineage>
</organism>
<keyword evidence="1" id="KW-0472">Membrane</keyword>
<keyword evidence="3" id="KW-1185">Reference proteome</keyword>
<dbReference type="RefSeq" id="WP_204131883.1">
    <property type="nucleotide sequence ID" value="NZ_JAFDVD010000015.1"/>
</dbReference>
<comment type="caution">
    <text evidence="2">The sequence shown here is derived from an EMBL/GenBank/DDBJ whole genome shotgun (WGS) entry which is preliminary data.</text>
</comment>
<evidence type="ECO:0000256" key="1">
    <source>
        <dbReference type="SAM" id="Phobius"/>
    </source>
</evidence>
<keyword evidence="1" id="KW-1133">Transmembrane helix</keyword>
<name>A0ABS2CNF5_9MICO</name>
<protein>
    <submittedName>
        <fullName evidence="2">Uncharacterized protein</fullName>
    </submittedName>
</protein>
<feature type="transmembrane region" description="Helical" evidence="1">
    <location>
        <begin position="59"/>
        <end position="82"/>
    </location>
</feature>
<evidence type="ECO:0000313" key="2">
    <source>
        <dbReference type="EMBL" id="MBM6401412.1"/>
    </source>
</evidence>
<gene>
    <name evidence="2" type="ORF">JQN70_13515</name>
</gene>
<accession>A0ABS2CNF5</accession>
<feature type="transmembrane region" description="Helical" evidence="1">
    <location>
        <begin position="140"/>
        <end position="161"/>
    </location>
</feature>
<sequence length="171" mass="18028">MATTRLPPAPRWAVTCAHVAALTPLPSGLWRVLLAVGVPVGYSAGEARALFDAPGWGSVYLVGLSVLLEGLGLLTLGLVRPWGERVPTWVPRRGGRPLRGRRVATAALVGAVLLTLVWVPTAVLWWVVPGDGALTGPARVWVGLLYVPLALWGPLLGLVAWDLRARSAGTA</sequence>